<dbReference type="InterPro" id="IPR047691">
    <property type="entry name" value="PelF-like"/>
</dbReference>
<dbReference type="InterPro" id="IPR022622">
    <property type="entry name" value="DUF3492"/>
</dbReference>
<sequence>MSKVDVLMLCEGTYPYIGGGVSSWIHSLVSGLQDFTFGIIFLGALREMYGEAKYKIPQNVKFVKAYYMFEKSELPPPKEVKMPKVYMQKIRELVYWFKGEGGKWSLEEIYKLLENVRLEHFLYSPQAWEFIVDEAVKYPIPFVDYFWTLRNMHIPIWIVHDIARNIDVDFGLLHSPSTGYAGLLGTFLKSKTGKPLIIHEHGIYVRERKLDIYMAEWIRDFEGIGTTMFEESYLRKMWVNFFLGINRLIYHTADIILSLFEDARRIQIEFGAPPEKTMVLPNGVDLRTYQKAYESRPKDPPPIVALIGRVVPIKDVRTFIRACKVFTDKMPQGECWVVGPEDEDPDYALSCKELVSSLGLENKVKFLGFQKTVEILAKVGLVALTSVSEGMPLSILEAYAAGLPVVTTDVGSCRQLVEGGLDEEDIKLGKAGVVCPVADPYCIGMAFYELLSNKDLWSKCQEVALKRVQRYYTIERFLENYRKLYRSFLDGRDRV</sequence>
<protein>
    <submittedName>
        <fullName evidence="2">Glycosyltransferase involved in cell wall bisynthesis</fullName>
    </submittedName>
</protein>
<dbReference type="Pfam" id="PF13692">
    <property type="entry name" value="Glyco_trans_1_4"/>
    <property type="match status" value="1"/>
</dbReference>
<proteinExistence type="predicted"/>
<gene>
    <name evidence="2" type="ORF">SAMN05444391_0134</name>
</gene>
<dbReference type="Pfam" id="PF11997">
    <property type="entry name" value="DUF3492"/>
    <property type="match status" value="1"/>
</dbReference>
<evidence type="ECO:0000313" key="2">
    <source>
        <dbReference type="EMBL" id="SHK16784.1"/>
    </source>
</evidence>
<dbReference type="Gene3D" id="3.40.50.2000">
    <property type="entry name" value="Glycogen Phosphorylase B"/>
    <property type="match status" value="2"/>
</dbReference>
<dbReference type="PANTHER" id="PTHR12526:SF608">
    <property type="entry name" value="PELF"/>
    <property type="match status" value="1"/>
</dbReference>
<dbReference type="SUPFAM" id="SSF53756">
    <property type="entry name" value="UDP-Glycosyltransferase/glycogen phosphorylase"/>
    <property type="match status" value="1"/>
</dbReference>
<feature type="domain" description="DUF3492" evidence="1">
    <location>
        <begin position="5"/>
        <end position="275"/>
    </location>
</feature>
<dbReference type="OrthoDB" id="9772485at2"/>
<keyword evidence="3" id="KW-1185">Reference proteome</keyword>
<dbReference type="Proteomes" id="UP000189810">
    <property type="component" value="Chromosome I"/>
</dbReference>
<dbReference type="STRING" id="381751.SAMN05444391_0134"/>
<evidence type="ECO:0000313" key="3">
    <source>
        <dbReference type="Proteomes" id="UP000189810"/>
    </source>
</evidence>
<dbReference type="AlphaFoldDB" id="A0A1M6Q917"/>
<keyword evidence="2" id="KW-0808">Transferase</keyword>
<dbReference type="EMBL" id="LT670846">
    <property type="protein sequence ID" value="SHK16784.1"/>
    <property type="molecule type" value="Genomic_DNA"/>
</dbReference>
<evidence type="ECO:0000259" key="1">
    <source>
        <dbReference type="Pfam" id="PF11997"/>
    </source>
</evidence>
<reference evidence="2 3" key="1">
    <citation type="submission" date="2016-11" db="EMBL/GenBank/DDBJ databases">
        <authorList>
            <person name="Jaros S."/>
            <person name="Januszkiewicz K."/>
            <person name="Wedrychowicz H."/>
        </authorList>
    </citation>
    <scope>NUCLEOTIDE SEQUENCE [LARGE SCALE GENOMIC DNA]</scope>
    <source>
        <strain evidence="2 3">DSM 19557</strain>
    </source>
</reference>
<dbReference type="GO" id="GO:0016740">
    <property type="term" value="F:transferase activity"/>
    <property type="evidence" value="ECO:0007669"/>
    <property type="project" value="UniProtKB-KW"/>
</dbReference>
<accession>A0A1M6Q917</accession>
<dbReference type="RefSeq" id="WP_079653340.1">
    <property type="nucleotide sequence ID" value="NZ_LT670846.1"/>
</dbReference>
<name>A0A1M6Q917_9AQUI</name>
<dbReference type="NCBIfam" id="NF038011">
    <property type="entry name" value="PelF"/>
    <property type="match status" value="1"/>
</dbReference>
<dbReference type="PANTHER" id="PTHR12526">
    <property type="entry name" value="GLYCOSYLTRANSFERASE"/>
    <property type="match status" value="1"/>
</dbReference>
<organism evidence="2 3">
    <name type="scientific">Thermocrinis minervae</name>
    <dbReference type="NCBI Taxonomy" id="381751"/>
    <lineage>
        <taxon>Bacteria</taxon>
        <taxon>Pseudomonadati</taxon>
        <taxon>Aquificota</taxon>
        <taxon>Aquificia</taxon>
        <taxon>Aquificales</taxon>
        <taxon>Aquificaceae</taxon>
        <taxon>Thermocrinis</taxon>
    </lineage>
</organism>